<dbReference type="Proteomes" id="UP000503336">
    <property type="component" value="Chromosome"/>
</dbReference>
<name>A0A7L5C0B0_9RHOB</name>
<dbReference type="InterPro" id="IPR027275">
    <property type="entry name" value="PRC-brl_dom"/>
</dbReference>
<evidence type="ECO:0000313" key="5">
    <source>
        <dbReference type="Proteomes" id="UP000503336"/>
    </source>
</evidence>
<dbReference type="SUPFAM" id="SSF50346">
    <property type="entry name" value="PRC-barrel domain"/>
    <property type="match status" value="2"/>
</dbReference>
<evidence type="ECO:0000313" key="4">
    <source>
        <dbReference type="EMBL" id="QIE56207.1"/>
    </source>
</evidence>
<dbReference type="PANTHER" id="PTHR36505:SF1">
    <property type="entry name" value="BLR1072 PROTEIN"/>
    <property type="match status" value="1"/>
</dbReference>
<evidence type="ECO:0000256" key="2">
    <source>
        <dbReference type="SAM" id="SignalP"/>
    </source>
</evidence>
<keyword evidence="5" id="KW-1185">Reference proteome</keyword>
<feature type="domain" description="PRC-barrel" evidence="3">
    <location>
        <begin position="88"/>
        <end position="134"/>
    </location>
</feature>
<organism evidence="4 5">
    <name type="scientific">Pikeienuella piscinae</name>
    <dbReference type="NCBI Taxonomy" id="2748098"/>
    <lineage>
        <taxon>Bacteria</taxon>
        <taxon>Pseudomonadati</taxon>
        <taxon>Pseudomonadota</taxon>
        <taxon>Alphaproteobacteria</taxon>
        <taxon>Rhodobacterales</taxon>
        <taxon>Paracoccaceae</taxon>
        <taxon>Pikeienuella</taxon>
    </lineage>
</organism>
<dbReference type="KEGG" id="hdh:G5B40_12505"/>
<dbReference type="AlphaFoldDB" id="A0A7L5C0B0"/>
<gene>
    <name evidence="4" type="ORF">G5B40_12505</name>
</gene>
<sequence>MKRILATTALVSLLAAPVLAQESATKSEQAAPAAAATETAAPKTDYSQSSAPVVGGDKILASDFIDRPVYVGVIEGDAGVADASADWEHIGEISDVIMSKDGAIHSVLVDVGGFLGMGEHTVAVGLDQVSIVQDSDDPDEVFIVSEISREELEAMPEFDESEAGYTRLGDAGAAEMDSDAATVTDHAAAPAVGTEAAEPAANGMVAGDSQQWVEADFTKLTTEDLDGATVYSSNDEAIGEIDKLLLAQDGKVSSVLVDVGGFLGMGEKPVSLPFSKLKVMQNEDGDEVRVVVDQTRESLEAMPDYKS</sequence>
<protein>
    <submittedName>
        <fullName evidence="4">PRC-barrel domain containing protein</fullName>
    </submittedName>
</protein>
<dbReference type="PANTHER" id="PTHR36505">
    <property type="entry name" value="BLR1072 PROTEIN"/>
    <property type="match status" value="1"/>
</dbReference>
<feature type="compositionally biased region" description="Low complexity" evidence="1">
    <location>
        <begin position="27"/>
        <end position="44"/>
    </location>
</feature>
<dbReference type="Gene3D" id="2.30.30.240">
    <property type="entry name" value="PRC-barrel domain"/>
    <property type="match status" value="2"/>
</dbReference>
<feature type="region of interest" description="Disordered" evidence="1">
    <location>
        <begin position="27"/>
        <end position="51"/>
    </location>
</feature>
<keyword evidence="2" id="KW-0732">Signal</keyword>
<feature type="chain" id="PRO_5029846186" evidence="2">
    <location>
        <begin position="21"/>
        <end position="307"/>
    </location>
</feature>
<evidence type="ECO:0000256" key="1">
    <source>
        <dbReference type="SAM" id="MobiDB-lite"/>
    </source>
</evidence>
<proteinExistence type="predicted"/>
<evidence type="ECO:0000259" key="3">
    <source>
        <dbReference type="Pfam" id="PF05239"/>
    </source>
</evidence>
<feature type="signal peptide" evidence="2">
    <location>
        <begin position="1"/>
        <end position="20"/>
    </location>
</feature>
<reference evidence="4 5" key="1">
    <citation type="submission" date="2020-02" db="EMBL/GenBank/DDBJ databases">
        <title>complete genome sequence of Rhodobacteraceae bacterium.</title>
        <authorList>
            <person name="Park J."/>
            <person name="Kim Y.-S."/>
            <person name="Kim K.-H."/>
        </authorList>
    </citation>
    <scope>NUCLEOTIDE SEQUENCE [LARGE SCALE GENOMIC DNA]</scope>
    <source>
        <strain evidence="4 5">RR4-56</strain>
    </source>
</reference>
<accession>A0A7L5C0B0</accession>
<dbReference type="Pfam" id="PF05239">
    <property type="entry name" value="PRC"/>
    <property type="match status" value="2"/>
</dbReference>
<dbReference type="EMBL" id="CP049056">
    <property type="protein sequence ID" value="QIE56207.1"/>
    <property type="molecule type" value="Genomic_DNA"/>
</dbReference>
<feature type="domain" description="PRC-barrel" evidence="3">
    <location>
        <begin position="223"/>
        <end position="297"/>
    </location>
</feature>
<dbReference type="InterPro" id="IPR011033">
    <property type="entry name" value="PRC_barrel-like_sf"/>
</dbReference>
<dbReference type="RefSeq" id="WP_165099139.1">
    <property type="nucleotide sequence ID" value="NZ_CP049056.1"/>
</dbReference>